<feature type="region of interest" description="Disordered" evidence="1">
    <location>
        <begin position="89"/>
        <end position="175"/>
    </location>
</feature>
<feature type="compositionally biased region" description="Low complexity" evidence="1">
    <location>
        <begin position="155"/>
        <end position="175"/>
    </location>
</feature>
<keyword evidence="4" id="KW-1185">Reference proteome</keyword>
<gene>
    <name evidence="3" type="ORF">H4R20_003339</name>
</gene>
<comment type="caution">
    <text evidence="3">The sequence shown here is derived from an EMBL/GenBank/DDBJ whole genome shotgun (WGS) entry which is preliminary data.</text>
</comment>
<organism evidence="3 4">
    <name type="scientific">Coemansia guatemalensis</name>
    <dbReference type="NCBI Taxonomy" id="2761395"/>
    <lineage>
        <taxon>Eukaryota</taxon>
        <taxon>Fungi</taxon>
        <taxon>Fungi incertae sedis</taxon>
        <taxon>Zoopagomycota</taxon>
        <taxon>Kickxellomycotina</taxon>
        <taxon>Kickxellomycetes</taxon>
        <taxon>Kickxellales</taxon>
        <taxon>Kickxellaceae</taxon>
        <taxon>Coemansia</taxon>
    </lineage>
</organism>
<accession>A0A9W8LSR8</accession>
<feature type="compositionally biased region" description="Pro residues" evidence="1">
    <location>
        <begin position="139"/>
        <end position="154"/>
    </location>
</feature>
<evidence type="ECO:0000256" key="1">
    <source>
        <dbReference type="SAM" id="MobiDB-lite"/>
    </source>
</evidence>
<dbReference type="AlphaFoldDB" id="A0A9W8LSR8"/>
<sequence>MLLGLIQFLGLLAASTNVVRAQQTGTPGTGVQAMGSFTPIRLIQAQTPEQQQAIQNLVQELQRSSPQLFSALGQTGSQQLAIALPGAAATSSQQASQPQQQAQQASQSQQPQQFQPIQAAPQLAPVSTPAAAPATPVVNPQPPAPTPVPAPVPLPQATELPPAAAQTPQAAPTADATTPLSFALNAMFRTSSPQAAETSSDSLPFGLHFDQSDSELGDMHSADSSDGDASITPTHHFSTRHSHTWGSSMHDSSSESDSFDEWAGLDSSAAKPAASLVAVGLALLYAVAGF</sequence>
<feature type="region of interest" description="Disordered" evidence="1">
    <location>
        <begin position="214"/>
        <end position="260"/>
    </location>
</feature>
<protein>
    <submittedName>
        <fullName evidence="3">Uncharacterized protein</fullName>
    </submittedName>
</protein>
<proteinExistence type="predicted"/>
<name>A0A9W8LSR8_9FUNG</name>
<dbReference type="EMBL" id="JANBUO010000683">
    <property type="protein sequence ID" value="KAJ2802282.1"/>
    <property type="molecule type" value="Genomic_DNA"/>
</dbReference>
<evidence type="ECO:0000313" key="4">
    <source>
        <dbReference type="Proteomes" id="UP001140094"/>
    </source>
</evidence>
<reference evidence="3" key="1">
    <citation type="submission" date="2022-07" db="EMBL/GenBank/DDBJ databases">
        <title>Phylogenomic reconstructions and comparative analyses of Kickxellomycotina fungi.</title>
        <authorList>
            <person name="Reynolds N.K."/>
            <person name="Stajich J.E."/>
            <person name="Barry K."/>
            <person name="Grigoriev I.V."/>
            <person name="Crous P."/>
            <person name="Smith M.E."/>
        </authorList>
    </citation>
    <scope>NUCLEOTIDE SEQUENCE</scope>
    <source>
        <strain evidence="3">NRRL 1565</strain>
    </source>
</reference>
<feature type="compositionally biased region" description="Low complexity" evidence="1">
    <location>
        <begin position="89"/>
        <end position="138"/>
    </location>
</feature>
<evidence type="ECO:0000256" key="2">
    <source>
        <dbReference type="SAM" id="SignalP"/>
    </source>
</evidence>
<feature type="chain" id="PRO_5040788554" evidence="2">
    <location>
        <begin position="22"/>
        <end position="290"/>
    </location>
</feature>
<dbReference type="Proteomes" id="UP001140094">
    <property type="component" value="Unassembled WGS sequence"/>
</dbReference>
<feature type="signal peptide" evidence="2">
    <location>
        <begin position="1"/>
        <end position="21"/>
    </location>
</feature>
<evidence type="ECO:0000313" key="3">
    <source>
        <dbReference type="EMBL" id="KAJ2802282.1"/>
    </source>
</evidence>
<keyword evidence="2" id="KW-0732">Signal</keyword>
<dbReference type="OrthoDB" id="5599755at2759"/>